<evidence type="ECO:0000259" key="1">
    <source>
        <dbReference type="Pfam" id="PF13439"/>
    </source>
</evidence>
<reference evidence="3" key="1">
    <citation type="submission" date="2017-03" db="EMBL/GenBank/DDBJ databases">
        <authorList>
            <person name="Safronova V.I."/>
            <person name="Sazanova A.L."/>
            <person name="Chirak E.R."/>
        </authorList>
    </citation>
    <scope>NUCLEOTIDE SEQUENCE [LARGE SCALE GENOMIC DNA]</scope>
    <source>
        <strain evidence="3">Ach-343</strain>
    </source>
</reference>
<proteinExistence type="predicted"/>
<dbReference type="GO" id="GO:0016757">
    <property type="term" value="F:glycosyltransferase activity"/>
    <property type="evidence" value="ECO:0007669"/>
    <property type="project" value="UniProtKB-ARBA"/>
</dbReference>
<dbReference type="Gene3D" id="3.40.50.2000">
    <property type="entry name" value="Glycogen Phosphorylase B"/>
    <property type="match status" value="2"/>
</dbReference>
<dbReference type="EMBL" id="MZXV01000007">
    <property type="protein sequence ID" value="PZV40410.1"/>
    <property type="molecule type" value="Genomic_DNA"/>
</dbReference>
<dbReference type="Pfam" id="PF13692">
    <property type="entry name" value="Glyco_trans_1_4"/>
    <property type="match status" value="1"/>
</dbReference>
<name>A0A2W7CAV9_9HYPH</name>
<feature type="domain" description="Glycosyltransferase subfamily 4-like N-terminal" evidence="1">
    <location>
        <begin position="40"/>
        <end position="194"/>
    </location>
</feature>
<accession>A0A2W7CAV9</accession>
<dbReference type="InterPro" id="IPR028098">
    <property type="entry name" value="Glyco_trans_4-like_N"/>
</dbReference>
<dbReference type="PANTHER" id="PTHR12526">
    <property type="entry name" value="GLYCOSYLTRANSFERASE"/>
    <property type="match status" value="1"/>
</dbReference>
<keyword evidence="3" id="KW-1185">Reference proteome</keyword>
<dbReference type="Pfam" id="PF13439">
    <property type="entry name" value="Glyco_transf_4"/>
    <property type="match status" value="1"/>
</dbReference>
<dbReference type="OrthoDB" id="9781738at2"/>
<dbReference type="SUPFAM" id="SSF53756">
    <property type="entry name" value="UDP-Glycosyltransferase/glycogen phosphorylase"/>
    <property type="match status" value="1"/>
</dbReference>
<dbReference type="CDD" id="cd03811">
    <property type="entry name" value="GT4_GT28_WabH-like"/>
    <property type="match status" value="1"/>
</dbReference>
<gene>
    <name evidence="2" type="ORF">B5V02_00770</name>
</gene>
<comment type="caution">
    <text evidence="2">The sequence shown here is derived from an EMBL/GenBank/DDBJ whole genome shotgun (WGS) entry which is preliminary data.</text>
</comment>
<protein>
    <recommendedName>
        <fullName evidence="1">Glycosyltransferase subfamily 4-like N-terminal domain-containing protein</fullName>
    </recommendedName>
</protein>
<sequence length="396" mass="42570">MLKGRNTGTNMDWPAPAGSGVPLHFAGLRVASLIDTAIVSGPGRQLTALANQLGERGVKLRVYMFQRAGCSASPFIAYLERAGVEHVVLPDNGPLDISPLVRLGRSLREWKADIVQTHNYRTTVMAYLLKQTNPPWPWIAFFHGSTNEGWKVRLYNRIDGMLLPRADRLVVMSERHKRDFSAAGERVRVIHNAILAIPSESSPVELGAIRRPGVPLIGVIGRLSPEKGVDVLIEAVSFLPARSVSVVLAGNGPARAALEQQAVALGVQSDIHFLGTVEDVGSLYRQLDLVVLPSRSEGLPNVLLEALSADVPVVATAVGAVPEVLADEAAGRIVAPGDPCSLAEAIRQSLEHGRSPSAKTARAAVAARFSLEKRVCRHLGLYRELRPDRVAAGTIP</sequence>
<organism evidence="2 3">
    <name type="scientific">Mesorhizobium kowhaii</name>
    <dbReference type="NCBI Taxonomy" id="1300272"/>
    <lineage>
        <taxon>Bacteria</taxon>
        <taxon>Pseudomonadati</taxon>
        <taxon>Pseudomonadota</taxon>
        <taxon>Alphaproteobacteria</taxon>
        <taxon>Hyphomicrobiales</taxon>
        <taxon>Phyllobacteriaceae</taxon>
        <taxon>Mesorhizobium</taxon>
    </lineage>
</organism>
<evidence type="ECO:0000313" key="2">
    <source>
        <dbReference type="EMBL" id="PZV40410.1"/>
    </source>
</evidence>
<dbReference type="Proteomes" id="UP000248616">
    <property type="component" value="Unassembled WGS sequence"/>
</dbReference>
<dbReference type="AlphaFoldDB" id="A0A2W7CAV9"/>
<evidence type="ECO:0000313" key="3">
    <source>
        <dbReference type="Proteomes" id="UP000248616"/>
    </source>
</evidence>